<feature type="region of interest" description="C-terminal hotdog fold" evidence="1">
    <location>
        <begin position="153"/>
        <end position="178"/>
    </location>
</feature>
<dbReference type="Gene3D" id="3.10.129.110">
    <property type="entry name" value="Polyketide synthase dehydratase"/>
    <property type="match status" value="1"/>
</dbReference>
<sequence length="178" mass="20331">NLSQYAFLKDHKIQDGILFPAVALLEIVAAGYRQLFLSTDNKEQSLITLEEIKFVKALVLTQHELTEIFTQIDMLKREWSIYSRPWSSAGPDCMRPSGMASNDFIDSLLDQQTLSQHSLNEFTLHAHGRINMDNTQQKSTTILTTNMIRDTTWSTHDASSVYSHLSTRGYQYGPLFQN</sequence>
<dbReference type="AlphaFoldDB" id="A0A820NTU5"/>
<dbReference type="InterPro" id="IPR049900">
    <property type="entry name" value="PKS_mFAS_DH"/>
</dbReference>
<gene>
    <name evidence="3" type="ORF">OXD698_LOCUS51184</name>
</gene>
<protein>
    <recommendedName>
        <fullName evidence="2">PKS/mFAS DH domain-containing protein</fullName>
    </recommendedName>
</protein>
<dbReference type="InterPro" id="IPR042104">
    <property type="entry name" value="PKS_dehydratase_sf"/>
</dbReference>
<name>A0A820NTU5_9BILA</name>
<dbReference type="InterPro" id="IPR049552">
    <property type="entry name" value="PKS_DH_N"/>
</dbReference>
<dbReference type="Pfam" id="PF21089">
    <property type="entry name" value="PKS_DH_N"/>
    <property type="match status" value="1"/>
</dbReference>
<feature type="region of interest" description="N-terminal hotdog fold" evidence="1">
    <location>
        <begin position="1"/>
        <end position="137"/>
    </location>
</feature>
<evidence type="ECO:0000313" key="3">
    <source>
        <dbReference type="EMBL" id="CAF4395966.1"/>
    </source>
</evidence>
<proteinExistence type="predicted"/>
<evidence type="ECO:0000256" key="1">
    <source>
        <dbReference type="PROSITE-ProRule" id="PRU01363"/>
    </source>
</evidence>
<comment type="caution">
    <text evidence="1">Lacks conserved residue(s) required for the propagation of feature annotation.</text>
</comment>
<reference evidence="3" key="1">
    <citation type="submission" date="2021-02" db="EMBL/GenBank/DDBJ databases">
        <authorList>
            <person name="Nowell W R."/>
        </authorList>
    </citation>
    <scope>NUCLEOTIDE SEQUENCE</scope>
</reference>
<evidence type="ECO:0000313" key="4">
    <source>
        <dbReference type="Proteomes" id="UP000663844"/>
    </source>
</evidence>
<dbReference type="Proteomes" id="UP000663844">
    <property type="component" value="Unassembled WGS sequence"/>
</dbReference>
<evidence type="ECO:0000259" key="2">
    <source>
        <dbReference type="PROSITE" id="PS52019"/>
    </source>
</evidence>
<comment type="caution">
    <text evidence="3">The sequence shown here is derived from an EMBL/GenBank/DDBJ whole genome shotgun (WGS) entry which is preliminary data.</text>
</comment>
<dbReference type="EMBL" id="CAJOAZ010025806">
    <property type="protein sequence ID" value="CAF4395966.1"/>
    <property type="molecule type" value="Genomic_DNA"/>
</dbReference>
<dbReference type="PROSITE" id="PS52019">
    <property type="entry name" value="PKS_MFAS_DH"/>
    <property type="match status" value="1"/>
</dbReference>
<accession>A0A820NTU5</accession>
<feature type="non-terminal residue" evidence="3">
    <location>
        <position position="1"/>
    </location>
</feature>
<organism evidence="3 4">
    <name type="scientific">Adineta steineri</name>
    <dbReference type="NCBI Taxonomy" id="433720"/>
    <lineage>
        <taxon>Eukaryota</taxon>
        <taxon>Metazoa</taxon>
        <taxon>Spiralia</taxon>
        <taxon>Gnathifera</taxon>
        <taxon>Rotifera</taxon>
        <taxon>Eurotatoria</taxon>
        <taxon>Bdelloidea</taxon>
        <taxon>Adinetida</taxon>
        <taxon>Adinetidae</taxon>
        <taxon>Adineta</taxon>
    </lineage>
</organism>
<feature type="non-terminal residue" evidence="3">
    <location>
        <position position="178"/>
    </location>
</feature>
<feature type="domain" description="PKS/mFAS DH" evidence="2">
    <location>
        <begin position="1"/>
        <end position="178"/>
    </location>
</feature>